<sequence length="233" mass="25880">MAYSTVASTSSAAATASVIPSDVLTLAQEKEFVRTCLFIGDEDNYRLVNVFMNIFDGDDKTIPLTSVIYTPNRRFFENSKFFHSIGASGGNNNKLMNWLKKHNILVIVYGESSLLDNSLHAPKAFTDSMLLQDVVQTSGLVSSSSMYMATTSSPAAGGSNPTPQKITNNEDFMQLMRLESSPDEFRLQAINERVSNVYSFNFSPINYLIFNDLNNDNCIVRFMKNTINVSLMG</sequence>
<accession>B2YFZ5</accession>
<organism evidence="1 2">
    <name type="scientific">Musca hytrovirus</name>
    <name type="common">isolate Musca domestica/United States/Boucias/-</name>
    <name type="synonym">MHV</name>
    <dbReference type="NCBI Taxonomy" id="523909"/>
    <lineage>
        <taxon>Viruses</taxon>
        <taxon>Viruses incertae sedis</taxon>
        <taxon>Naldaviricetes</taxon>
        <taxon>Lefavirales</taxon>
        <taxon>Hytrosaviridae</taxon>
        <taxon>Muscavirus</taxon>
        <taxon>Muscavirus musdomesticae</taxon>
    </lineage>
</organism>
<dbReference type="Proteomes" id="UP000011274">
    <property type="component" value="Segment"/>
</dbReference>
<proteinExistence type="predicted"/>
<keyword evidence="2" id="KW-1185">Reference proteome</keyword>
<gene>
    <name evidence="1" type="ORF">MdSGHV018</name>
</gene>
<dbReference type="GeneID" id="6295416"/>
<evidence type="ECO:0000313" key="2">
    <source>
        <dbReference type="Proteomes" id="UP000011274"/>
    </source>
</evidence>
<dbReference type="RefSeq" id="YP_001883346.1">
    <property type="nucleotide sequence ID" value="NC_010671.1"/>
</dbReference>
<reference evidence="1 2" key="1">
    <citation type="journal article" date="2008" name="Virology">
        <title>Sequence analysis of a non-classified, non-occluded DNA virus that causes salivary gland hypertrophy of Musca domestica, MdSGHV.</title>
        <authorList>
            <person name="Garcia-Maruniak A."/>
            <person name="Maruniak J.E."/>
            <person name="Farmerie W."/>
            <person name="Boucias D.G."/>
        </authorList>
    </citation>
    <scope>NUCLEOTIDE SEQUENCE [LARGE SCALE GENOMIC DNA]</scope>
    <source>
        <strain evidence="2">Isolate Musca domestica/United States/Boucias/-</strain>
    </source>
</reference>
<dbReference type="KEGG" id="vg:6295416"/>
<protein>
    <submittedName>
        <fullName evidence="1">Uncharacterized protein</fullName>
    </submittedName>
</protein>
<dbReference type="EMBL" id="EU522111">
    <property type="protein sequence ID" value="ACD03477.1"/>
    <property type="molecule type" value="Genomic_DNA"/>
</dbReference>
<evidence type="ECO:0000313" key="1">
    <source>
        <dbReference type="EMBL" id="ACD03477.1"/>
    </source>
</evidence>
<name>B2YFZ5_MHVB</name>
<organismHost>
    <name type="scientific">Musca domestica</name>
    <name type="common">House fly</name>
    <dbReference type="NCBI Taxonomy" id="7370"/>
</organismHost>